<reference evidence="2" key="1">
    <citation type="submission" date="2023-03" db="UniProtKB">
        <authorList>
            <consortium name="EnsemblPlants"/>
        </authorList>
    </citation>
    <scope>IDENTIFICATION</scope>
</reference>
<dbReference type="RefSeq" id="XP_008453691.1">
    <property type="nucleotide sequence ID" value="XM_008455469.1"/>
</dbReference>
<dbReference type="PANTHER" id="PTHR33784:SF10">
    <property type="entry name" value="F-BOX PROTEIN"/>
    <property type="match status" value="1"/>
</dbReference>
<protein>
    <submittedName>
        <fullName evidence="4">F-box protein At1g67623</fullName>
    </submittedName>
</protein>
<dbReference type="OrthoDB" id="1865546at2759"/>
<name>A0A1S3BXN2_CUCME</name>
<dbReference type="EnsemblPlants" id="MELO3C029741.2.1">
    <property type="protein sequence ID" value="MELO3C029741.2.1"/>
    <property type="gene ID" value="MELO3C029741.2"/>
</dbReference>
<evidence type="ECO:0000313" key="2">
    <source>
        <dbReference type="EnsemblPlants" id="MELO3C029741.2.1"/>
    </source>
</evidence>
<dbReference type="GeneID" id="103494339"/>
<reference evidence="4" key="2">
    <citation type="submission" date="2025-04" db="UniProtKB">
        <authorList>
            <consortium name="RefSeq"/>
        </authorList>
    </citation>
    <scope>IDENTIFICATION</scope>
</reference>
<dbReference type="KEGG" id="cmo:103494339"/>
<dbReference type="PANTHER" id="PTHR33784">
    <property type="entry name" value="OS05G0482100 PROTEIN"/>
    <property type="match status" value="1"/>
</dbReference>
<feature type="domain" description="At2g35280-like TPR" evidence="1">
    <location>
        <begin position="89"/>
        <end position="186"/>
    </location>
</feature>
<dbReference type="Gramene" id="MELO3C029741.2.1">
    <property type="protein sequence ID" value="MELO3C029741.2.1"/>
    <property type="gene ID" value="MELO3C029741.2"/>
</dbReference>
<dbReference type="InParanoid" id="A0A1S3BXN2"/>
<dbReference type="Proteomes" id="UP001652600">
    <property type="component" value="Chromosome 2"/>
</dbReference>
<evidence type="ECO:0000259" key="1">
    <source>
        <dbReference type="Pfam" id="PF23310"/>
    </source>
</evidence>
<dbReference type="Pfam" id="PF23310">
    <property type="entry name" value="TPR_27"/>
    <property type="match status" value="1"/>
</dbReference>
<sequence length="258" mass="30230">MANHPKTKSLPFHTLISRTTQKNRTGVLSPTVIKSLPNDLLTEVLAKVAASSYVDLVQAKLATKQFLEASKDRYIFQHVSLGNFENHLWNNSPEFWSFIETCNNNENPESLYRKGMLEFFTHCKEASGLAYLKLSAQKGYVDACYVCSVILYASKAKDEGFEFLKNHEAKLRNKMAECRWRVKRFVSYLWIKNRISSSGEDPNDRKCDKNINCRVNERRNSWDWKDEDDYYGEYTCEKCKWNNEVFRFCKMLRTGRYS</sequence>
<accession>A0A1S3BXN2</accession>
<reference evidence="3" key="3">
    <citation type="submission" date="2025-05" db="UniProtKB">
        <authorList>
            <consortium name="RefSeq"/>
        </authorList>
    </citation>
    <scope>NUCLEOTIDE SEQUENCE [LARGE SCALE GENOMIC DNA]</scope>
</reference>
<evidence type="ECO:0000313" key="4">
    <source>
        <dbReference type="RefSeq" id="XP_008453691.1"/>
    </source>
</evidence>
<dbReference type="AlphaFoldDB" id="A0A1S3BXN2"/>
<dbReference type="InterPro" id="IPR057136">
    <property type="entry name" value="At2g35280_TPR_dom"/>
</dbReference>
<dbReference type="eggNOG" id="KOG0851">
    <property type="taxonomic scope" value="Eukaryota"/>
</dbReference>
<gene>
    <name evidence="4" type="primary">LOC103494339</name>
    <name evidence="2" type="synonym">103494339</name>
</gene>
<keyword evidence="3" id="KW-1185">Reference proteome</keyword>
<organism evidence="3 4">
    <name type="scientific">Cucumis melo</name>
    <name type="common">Muskmelon</name>
    <dbReference type="NCBI Taxonomy" id="3656"/>
    <lineage>
        <taxon>Eukaryota</taxon>
        <taxon>Viridiplantae</taxon>
        <taxon>Streptophyta</taxon>
        <taxon>Embryophyta</taxon>
        <taxon>Tracheophyta</taxon>
        <taxon>Spermatophyta</taxon>
        <taxon>Magnoliopsida</taxon>
        <taxon>eudicotyledons</taxon>
        <taxon>Gunneridae</taxon>
        <taxon>Pentapetalae</taxon>
        <taxon>rosids</taxon>
        <taxon>fabids</taxon>
        <taxon>Cucurbitales</taxon>
        <taxon>Cucurbitaceae</taxon>
        <taxon>Benincaseae</taxon>
        <taxon>Cucumis</taxon>
    </lineage>
</organism>
<dbReference type="InterPro" id="IPR040338">
    <property type="entry name" value="At1g67623-like"/>
</dbReference>
<evidence type="ECO:0000313" key="3">
    <source>
        <dbReference type="Proteomes" id="UP001652600"/>
    </source>
</evidence>
<proteinExistence type="predicted"/>